<evidence type="ECO:0000313" key="3">
    <source>
        <dbReference type="Proteomes" id="UP000274504"/>
    </source>
</evidence>
<dbReference type="WBParaSite" id="HDID_0000668501-mRNA-1">
    <property type="protein sequence ID" value="HDID_0000668501-mRNA-1"/>
    <property type="gene ID" value="HDID_0000668501"/>
</dbReference>
<evidence type="ECO:0000313" key="2">
    <source>
        <dbReference type="EMBL" id="VDL59001.1"/>
    </source>
</evidence>
<dbReference type="EMBL" id="UYSG01006798">
    <property type="protein sequence ID" value="VDL59001.1"/>
    <property type="molecule type" value="Genomic_DNA"/>
</dbReference>
<evidence type="ECO:0000259" key="1">
    <source>
        <dbReference type="Pfam" id="PF18997"/>
    </source>
</evidence>
<proteinExistence type="predicted"/>
<gene>
    <name evidence="2" type="ORF">HDID_LOCUS6683</name>
</gene>
<organism evidence="4">
    <name type="scientific">Hymenolepis diminuta</name>
    <name type="common">Rat tapeworm</name>
    <dbReference type="NCBI Taxonomy" id="6216"/>
    <lineage>
        <taxon>Eukaryota</taxon>
        <taxon>Metazoa</taxon>
        <taxon>Spiralia</taxon>
        <taxon>Lophotrochozoa</taxon>
        <taxon>Platyhelminthes</taxon>
        <taxon>Cestoda</taxon>
        <taxon>Eucestoda</taxon>
        <taxon>Cyclophyllidea</taxon>
        <taxon>Hymenolepididae</taxon>
        <taxon>Hymenolepis</taxon>
    </lineage>
</organism>
<dbReference type="Proteomes" id="UP000274504">
    <property type="component" value="Unassembled WGS sequence"/>
</dbReference>
<name>A0A0R3SP20_HYMDI</name>
<sequence length="170" mass="18582">MWGSRIITKPSGSVTDLKFAYETGNVFGVIEGEEYKDLTIESGSCKVGGDDIGTPCSDTENPATISFTDVKKYKAFMIGKSKDDKIPIVAAFMVPECKFEETSKGKVDLKTSAPLTRFVNGKKEVELDFGVRPGDADFVSELSRNGELVCSWEGEAVKDNKLQLCGELKF</sequence>
<dbReference type="AlphaFoldDB" id="A0A0R3SP20"/>
<protein>
    <submittedName>
        <fullName evidence="4">DUF5727 domain-containing protein</fullName>
    </submittedName>
</protein>
<reference evidence="2 3" key="2">
    <citation type="submission" date="2018-11" db="EMBL/GenBank/DDBJ databases">
        <authorList>
            <consortium name="Pathogen Informatics"/>
        </authorList>
    </citation>
    <scope>NUCLEOTIDE SEQUENCE [LARGE SCALE GENOMIC DNA]</scope>
</reference>
<feature type="domain" description="DUF5727" evidence="1">
    <location>
        <begin position="37"/>
        <end position="159"/>
    </location>
</feature>
<dbReference type="OrthoDB" id="6270305at2759"/>
<reference evidence="4" key="1">
    <citation type="submission" date="2017-02" db="UniProtKB">
        <authorList>
            <consortium name="WormBaseParasite"/>
        </authorList>
    </citation>
    <scope>IDENTIFICATION</scope>
</reference>
<dbReference type="Pfam" id="PF18997">
    <property type="entry name" value="DUF5727"/>
    <property type="match status" value="1"/>
</dbReference>
<dbReference type="InterPro" id="IPR043785">
    <property type="entry name" value="DUF5727"/>
</dbReference>
<accession>A0A0R3SP20</accession>
<evidence type="ECO:0000313" key="4">
    <source>
        <dbReference type="WBParaSite" id="HDID_0000668501-mRNA-1"/>
    </source>
</evidence>